<dbReference type="Gene3D" id="2.30.42.10">
    <property type="match status" value="1"/>
</dbReference>
<evidence type="ECO:0000256" key="7">
    <source>
        <dbReference type="SAM" id="SignalP"/>
    </source>
</evidence>
<keyword evidence="3 6" id="KW-0378">Hydrolase</keyword>
<dbReference type="InterPro" id="IPR051156">
    <property type="entry name" value="Mito/Outer_Membr_Metalloprot"/>
</dbReference>
<keyword evidence="10" id="KW-1185">Reference proteome</keyword>
<dbReference type="GO" id="GO:0008237">
    <property type="term" value="F:metallopeptidase activity"/>
    <property type="evidence" value="ECO:0007669"/>
    <property type="project" value="UniProtKB-KW"/>
</dbReference>
<comment type="caution">
    <text evidence="9">The sequence shown here is derived from an EMBL/GenBank/DDBJ whole genome shotgun (WGS) entry which is preliminary data.</text>
</comment>
<dbReference type="PANTHER" id="PTHR22726">
    <property type="entry name" value="METALLOENDOPEPTIDASE OMA1"/>
    <property type="match status" value="1"/>
</dbReference>
<gene>
    <name evidence="9" type="ORF">ACFFJK_15035</name>
</gene>
<feature type="signal peptide" evidence="7">
    <location>
        <begin position="1"/>
        <end position="24"/>
    </location>
</feature>
<dbReference type="InterPro" id="IPR036034">
    <property type="entry name" value="PDZ_sf"/>
</dbReference>
<proteinExistence type="inferred from homology"/>
<dbReference type="EC" id="3.4.24.-" evidence="9"/>
<evidence type="ECO:0000256" key="4">
    <source>
        <dbReference type="ARBA" id="ARBA00022833"/>
    </source>
</evidence>
<keyword evidence="5 6" id="KW-0482">Metalloprotease</keyword>
<keyword evidence="2" id="KW-0479">Metal-binding</keyword>
<evidence type="ECO:0000256" key="6">
    <source>
        <dbReference type="RuleBase" id="RU003983"/>
    </source>
</evidence>
<sequence length="361" mass="37776">MTRIQRMRQTALGIATAALLTACATQGPVAPGGQQGPFGPATPAAPQVSPEMAAAAETLTRMATLQDRLYKVAAPLLIDNAELCTRHARNLLGFTAKNRHTYPGNYNDAAHMVLGMGERLQVTNVLVGSGAAKAGLRQGDELVAAGGKPLPTGPNALSQAGAVFGPIVTKQSNLPLTIERNGSTRDLTIPVTRACAFAIELGNADNVNAYADGARIMVTRGMMGFTQNDEELAYVVAHTMAHNMLGHAASQRNAATIGSIIDNLTRISPDTSMLIGSGGIKAMPSGLDASADRLAVYLLTRAGYRIDGVTAFWKRFAATHPATVLNGHTANHPAMTQRIAAIDKAVAEVKAKKSANRPLTP</sequence>
<evidence type="ECO:0000313" key="9">
    <source>
        <dbReference type="EMBL" id="MFC0253214.1"/>
    </source>
</evidence>
<dbReference type="PROSITE" id="PS51257">
    <property type="entry name" value="PROKAR_LIPOPROTEIN"/>
    <property type="match status" value="1"/>
</dbReference>
<feature type="chain" id="PRO_5045494691" evidence="7">
    <location>
        <begin position="25"/>
        <end position="361"/>
    </location>
</feature>
<reference evidence="9 10" key="1">
    <citation type="submission" date="2024-09" db="EMBL/GenBank/DDBJ databases">
        <authorList>
            <person name="Sun Q."/>
            <person name="Mori K."/>
        </authorList>
    </citation>
    <scope>NUCLEOTIDE SEQUENCE [LARGE SCALE GENOMIC DNA]</scope>
    <source>
        <strain evidence="9 10">CCM 7792</strain>
    </source>
</reference>
<evidence type="ECO:0000259" key="8">
    <source>
        <dbReference type="Pfam" id="PF01435"/>
    </source>
</evidence>
<keyword evidence="7" id="KW-0732">Signal</keyword>
<evidence type="ECO:0000256" key="3">
    <source>
        <dbReference type="ARBA" id="ARBA00022801"/>
    </source>
</evidence>
<dbReference type="SUPFAM" id="SSF50156">
    <property type="entry name" value="PDZ domain-like"/>
    <property type="match status" value="1"/>
</dbReference>
<comment type="cofactor">
    <cofactor evidence="6">
        <name>Zn(2+)</name>
        <dbReference type="ChEBI" id="CHEBI:29105"/>
    </cofactor>
    <text evidence="6">Binds 1 zinc ion per subunit.</text>
</comment>
<evidence type="ECO:0000256" key="1">
    <source>
        <dbReference type="ARBA" id="ARBA00022670"/>
    </source>
</evidence>
<protein>
    <submittedName>
        <fullName evidence="9">M48 family metalloprotease</fullName>
        <ecNumber evidence="9">3.4.24.-</ecNumber>
    </submittedName>
</protein>
<accession>A0ABV6FIR7</accession>
<dbReference type="InterPro" id="IPR001915">
    <property type="entry name" value="Peptidase_M48"/>
</dbReference>
<dbReference type="Pfam" id="PF01435">
    <property type="entry name" value="Peptidase_M48"/>
    <property type="match status" value="1"/>
</dbReference>
<dbReference type="EMBL" id="JBHLWP010000013">
    <property type="protein sequence ID" value="MFC0253214.1"/>
    <property type="molecule type" value="Genomic_DNA"/>
</dbReference>
<dbReference type="Proteomes" id="UP001589773">
    <property type="component" value="Unassembled WGS sequence"/>
</dbReference>
<evidence type="ECO:0000256" key="5">
    <source>
        <dbReference type="ARBA" id="ARBA00023049"/>
    </source>
</evidence>
<feature type="domain" description="Peptidase M48" evidence="8">
    <location>
        <begin position="203"/>
        <end position="253"/>
    </location>
</feature>
<organism evidence="9 10">
    <name type="scientific">Massilia consociata</name>
    <dbReference type="NCBI Taxonomy" id="760117"/>
    <lineage>
        <taxon>Bacteria</taxon>
        <taxon>Pseudomonadati</taxon>
        <taxon>Pseudomonadota</taxon>
        <taxon>Betaproteobacteria</taxon>
        <taxon>Burkholderiales</taxon>
        <taxon>Oxalobacteraceae</taxon>
        <taxon>Telluria group</taxon>
        <taxon>Massilia</taxon>
    </lineage>
</organism>
<name>A0ABV6FIR7_9BURK</name>
<comment type="similarity">
    <text evidence="6">Belongs to the peptidase M48 family.</text>
</comment>
<dbReference type="CDD" id="cd07342">
    <property type="entry name" value="M48C_Oma1_like"/>
    <property type="match status" value="1"/>
</dbReference>
<dbReference type="RefSeq" id="WP_379680209.1">
    <property type="nucleotide sequence ID" value="NZ_JBHLWP010000013.1"/>
</dbReference>
<dbReference type="PANTHER" id="PTHR22726:SF1">
    <property type="entry name" value="METALLOENDOPEPTIDASE OMA1, MITOCHONDRIAL"/>
    <property type="match status" value="1"/>
</dbReference>
<evidence type="ECO:0000256" key="2">
    <source>
        <dbReference type="ARBA" id="ARBA00022723"/>
    </source>
</evidence>
<evidence type="ECO:0000313" key="10">
    <source>
        <dbReference type="Proteomes" id="UP001589773"/>
    </source>
</evidence>
<keyword evidence="1 6" id="KW-0645">Protease</keyword>
<keyword evidence="4 6" id="KW-0862">Zinc</keyword>